<dbReference type="InterPro" id="IPR001680">
    <property type="entry name" value="WD40_rpt"/>
</dbReference>
<dbReference type="Gene3D" id="2.130.10.10">
    <property type="entry name" value="YVTN repeat-like/Quinoprotein amine dehydrogenase"/>
    <property type="match status" value="1"/>
</dbReference>
<dbReference type="GO" id="GO:0006891">
    <property type="term" value="P:intra-Golgi vesicle-mediated transport"/>
    <property type="evidence" value="ECO:0007669"/>
    <property type="project" value="TreeGrafter"/>
</dbReference>
<name>A8NFZ3_COPC7</name>
<dbReference type="VEuPathDB" id="FungiDB:CC1G_05137"/>
<dbReference type="KEGG" id="cci:CC1G_05137"/>
<sequence length="104" mass="11677">MFGSRRMTMSIAFYNHDGKQFLISGSWDKSIRVWDTQTKEPLATTTDAHNDFVKTLLVIPTLRLLVSGGSDKIVRFWTRINDLFVGQGLVWTGSTISLPSTNPS</sequence>
<dbReference type="PROSITE" id="PS00678">
    <property type="entry name" value="WD_REPEATS_1"/>
    <property type="match status" value="1"/>
</dbReference>
<dbReference type="InterPro" id="IPR036322">
    <property type="entry name" value="WD40_repeat_dom_sf"/>
</dbReference>
<accession>A8NFZ3</accession>
<feature type="repeat" description="WD" evidence="3">
    <location>
        <begin position="46"/>
        <end position="77"/>
    </location>
</feature>
<dbReference type="SMART" id="SM00320">
    <property type="entry name" value="WD40"/>
    <property type="match status" value="2"/>
</dbReference>
<protein>
    <submittedName>
        <fullName evidence="4">Uncharacterized protein</fullName>
    </submittedName>
</protein>
<dbReference type="GO" id="GO:0006888">
    <property type="term" value="P:endoplasmic reticulum to Golgi vesicle-mediated transport"/>
    <property type="evidence" value="ECO:0007669"/>
    <property type="project" value="TreeGrafter"/>
</dbReference>
<dbReference type="RefSeq" id="XP_001833437.2">
    <property type="nucleotide sequence ID" value="XM_001833385.2"/>
</dbReference>
<evidence type="ECO:0000313" key="4">
    <source>
        <dbReference type="EMBL" id="EAU88371.2"/>
    </source>
</evidence>
<dbReference type="STRING" id="240176.A8NFZ3"/>
<dbReference type="AlphaFoldDB" id="A8NFZ3"/>
<reference evidence="4 5" key="1">
    <citation type="journal article" date="2010" name="Proc. Natl. Acad. Sci. U.S.A.">
        <title>Insights into evolution of multicellular fungi from the assembled chromosomes of the mushroom Coprinopsis cinerea (Coprinus cinereus).</title>
        <authorList>
            <person name="Stajich J.E."/>
            <person name="Wilke S.K."/>
            <person name="Ahren D."/>
            <person name="Au C.H."/>
            <person name="Birren B.W."/>
            <person name="Borodovsky M."/>
            <person name="Burns C."/>
            <person name="Canback B."/>
            <person name="Casselton L.A."/>
            <person name="Cheng C.K."/>
            <person name="Deng J."/>
            <person name="Dietrich F.S."/>
            <person name="Fargo D.C."/>
            <person name="Farman M.L."/>
            <person name="Gathman A.C."/>
            <person name="Goldberg J."/>
            <person name="Guigo R."/>
            <person name="Hoegger P.J."/>
            <person name="Hooker J.B."/>
            <person name="Huggins A."/>
            <person name="James T.Y."/>
            <person name="Kamada T."/>
            <person name="Kilaru S."/>
            <person name="Kodira C."/>
            <person name="Kues U."/>
            <person name="Kupfer D."/>
            <person name="Kwan H.S."/>
            <person name="Lomsadze A."/>
            <person name="Li W."/>
            <person name="Lilly W.W."/>
            <person name="Ma L.J."/>
            <person name="Mackey A.J."/>
            <person name="Manning G."/>
            <person name="Martin F."/>
            <person name="Muraguchi H."/>
            <person name="Natvig D.O."/>
            <person name="Palmerini H."/>
            <person name="Ramesh M.A."/>
            <person name="Rehmeyer C.J."/>
            <person name="Roe B.A."/>
            <person name="Shenoy N."/>
            <person name="Stanke M."/>
            <person name="Ter-Hovhannisyan V."/>
            <person name="Tunlid A."/>
            <person name="Velagapudi R."/>
            <person name="Vision T.J."/>
            <person name="Zeng Q."/>
            <person name="Zolan M.E."/>
            <person name="Pukkila P.J."/>
        </authorList>
    </citation>
    <scope>NUCLEOTIDE SEQUENCE [LARGE SCALE GENOMIC DNA]</scope>
    <source>
        <strain evidence="5">Okayama-7 / 130 / ATCC MYA-4618 / FGSC 9003</strain>
    </source>
</reference>
<dbReference type="HOGENOM" id="CLU_2249992_0_0_1"/>
<dbReference type="SUPFAM" id="SSF50978">
    <property type="entry name" value="WD40 repeat-like"/>
    <property type="match status" value="1"/>
</dbReference>
<evidence type="ECO:0000313" key="5">
    <source>
        <dbReference type="Proteomes" id="UP000001861"/>
    </source>
</evidence>
<comment type="caution">
    <text evidence="4">The sequence shown here is derived from an EMBL/GenBank/DDBJ whole genome shotgun (WGS) entry which is preliminary data.</text>
</comment>
<proteinExistence type="predicted"/>
<dbReference type="InterPro" id="IPR019775">
    <property type="entry name" value="WD40_repeat_CS"/>
</dbReference>
<dbReference type="Pfam" id="PF00400">
    <property type="entry name" value="WD40"/>
    <property type="match status" value="2"/>
</dbReference>
<evidence type="ECO:0000256" key="2">
    <source>
        <dbReference type="ARBA" id="ARBA00022737"/>
    </source>
</evidence>
<dbReference type="GO" id="GO:0006890">
    <property type="term" value="P:retrograde vesicle-mediated transport, Golgi to endoplasmic reticulum"/>
    <property type="evidence" value="ECO:0007669"/>
    <property type="project" value="TreeGrafter"/>
</dbReference>
<dbReference type="GeneID" id="6009933"/>
<keyword evidence="1 3" id="KW-0853">WD repeat</keyword>
<evidence type="ECO:0000256" key="1">
    <source>
        <dbReference type="ARBA" id="ARBA00022574"/>
    </source>
</evidence>
<keyword evidence="5" id="KW-1185">Reference proteome</keyword>
<dbReference type="InterPro" id="IPR050844">
    <property type="entry name" value="Coatomer_complex_subunit"/>
</dbReference>
<dbReference type="InParanoid" id="A8NFZ3"/>
<organism evidence="4 5">
    <name type="scientific">Coprinopsis cinerea (strain Okayama-7 / 130 / ATCC MYA-4618 / FGSC 9003)</name>
    <name type="common">Inky cap fungus</name>
    <name type="synonym">Hormographiella aspergillata</name>
    <dbReference type="NCBI Taxonomy" id="240176"/>
    <lineage>
        <taxon>Eukaryota</taxon>
        <taxon>Fungi</taxon>
        <taxon>Dikarya</taxon>
        <taxon>Basidiomycota</taxon>
        <taxon>Agaricomycotina</taxon>
        <taxon>Agaricomycetes</taxon>
        <taxon>Agaricomycetidae</taxon>
        <taxon>Agaricales</taxon>
        <taxon>Agaricineae</taxon>
        <taxon>Psathyrellaceae</taxon>
        <taxon>Coprinopsis</taxon>
    </lineage>
</organism>
<feature type="repeat" description="WD" evidence="3">
    <location>
        <begin position="20"/>
        <end position="44"/>
    </location>
</feature>
<dbReference type="EMBL" id="AACS02000002">
    <property type="protein sequence ID" value="EAU88371.2"/>
    <property type="molecule type" value="Genomic_DNA"/>
</dbReference>
<evidence type="ECO:0000256" key="3">
    <source>
        <dbReference type="PROSITE-ProRule" id="PRU00221"/>
    </source>
</evidence>
<dbReference type="PANTHER" id="PTHR19876:SF72">
    <property type="entry name" value="COATOMER WD ASSOCIATED REGION DOMAIN-CONTAINING PROTEIN"/>
    <property type="match status" value="1"/>
</dbReference>
<dbReference type="GO" id="GO:0030126">
    <property type="term" value="C:COPI vesicle coat"/>
    <property type="evidence" value="ECO:0007669"/>
    <property type="project" value="TreeGrafter"/>
</dbReference>
<dbReference type="PROSITE" id="PS50294">
    <property type="entry name" value="WD_REPEATS_REGION"/>
    <property type="match status" value="1"/>
</dbReference>
<dbReference type="GO" id="GO:0006886">
    <property type="term" value="P:intracellular protein transport"/>
    <property type="evidence" value="ECO:0007669"/>
    <property type="project" value="TreeGrafter"/>
</dbReference>
<keyword evidence="2" id="KW-0677">Repeat</keyword>
<gene>
    <name evidence="4" type="ORF">CC1G_05137</name>
</gene>
<dbReference type="PANTHER" id="PTHR19876">
    <property type="entry name" value="COATOMER"/>
    <property type="match status" value="1"/>
</dbReference>
<dbReference type="PROSITE" id="PS50082">
    <property type="entry name" value="WD_REPEATS_2"/>
    <property type="match status" value="2"/>
</dbReference>
<dbReference type="Proteomes" id="UP000001861">
    <property type="component" value="Unassembled WGS sequence"/>
</dbReference>
<dbReference type="InterPro" id="IPR015943">
    <property type="entry name" value="WD40/YVTN_repeat-like_dom_sf"/>
</dbReference>
<dbReference type="OrthoDB" id="2615105at2759"/>